<dbReference type="KEGG" id="sata:C5746_12985"/>
<gene>
    <name evidence="1" type="ORF">C5746_12985</name>
</gene>
<dbReference type="GeneID" id="95519393"/>
<sequence length="91" mass="10357">MATVHRPTEVEASAVEVYRLELTEAEQSALRAAPETFLRDLLERDGHTVNRLLIDTRVLNDDCPGGEYEVVHLLSPAYRRSEHSVRCVEPR</sequence>
<accession>A0A2Z5JBN6</accession>
<reference evidence="1 2" key="1">
    <citation type="journal article" date="2018" name="Front. Microbiol.">
        <title>Genome Sequencing of Streptomyces atratus SCSIOZH16 and Activation Production of Nocardamine via Metabolic Engineering.</title>
        <authorList>
            <person name="Li Y."/>
            <person name="Zhang C."/>
            <person name="Liu C."/>
            <person name="Ju J."/>
            <person name="Ma J."/>
        </authorList>
    </citation>
    <scope>NUCLEOTIDE SEQUENCE [LARGE SCALE GENOMIC DNA]</scope>
    <source>
        <strain evidence="1 2">SCSIO_ZH16</strain>
    </source>
</reference>
<name>A0A2Z5JBN6_STRAR</name>
<dbReference type="EMBL" id="CP027306">
    <property type="protein sequence ID" value="AXE77709.1"/>
    <property type="molecule type" value="Genomic_DNA"/>
</dbReference>
<organism evidence="1 2">
    <name type="scientific">Streptomyces atratus</name>
    <dbReference type="NCBI Taxonomy" id="1893"/>
    <lineage>
        <taxon>Bacteria</taxon>
        <taxon>Bacillati</taxon>
        <taxon>Actinomycetota</taxon>
        <taxon>Actinomycetes</taxon>
        <taxon>Kitasatosporales</taxon>
        <taxon>Streptomycetaceae</taxon>
        <taxon>Streptomyces</taxon>
    </lineage>
</organism>
<evidence type="ECO:0000313" key="1">
    <source>
        <dbReference type="EMBL" id="AXE77709.1"/>
    </source>
</evidence>
<dbReference type="Proteomes" id="UP000252698">
    <property type="component" value="Chromosome"/>
</dbReference>
<evidence type="ECO:0000313" key="2">
    <source>
        <dbReference type="Proteomes" id="UP000252698"/>
    </source>
</evidence>
<dbReference type="AlphaFoldDB" id="A0A2Z5JBN6"/>
<dbReference type="RefSeq" id="WP_114244323.1">
    <property type="nucleotide sequence ID" value="NZ_BMRN01000008.1"/>
</dbReference>
<protein>
    <submittedName>
        <fullName evidence="1">Uncharacterized protein</fullName>
    </submittedName>
</protein>
<proteinExistence type="predicted"/>